<evidence type="ECO:0000313" key="5">
    <source>
        <dbReference type="EMBL" id="KAJ1918539.1"/>
    </source>
</evidence>
<name>A0A9W8DTX3_9FUNG</name>
<comment type="similarity">
    <text evidence="1">Belongs to the universal ribosomal protein uS2 family.</text>
</comment>
<keyword evidence="3" id="KW-0687">Ribonucleoprotein</keyword>
<protein>
    <recommendedName>
        <fullName evidence="7">Ribosomal protein S2</fullName>
    </recommendedName>
</protein>
<proteinExistence type="inferred from homology"/>
<dbReference type="PROSITE" id="PS00962">
    <property type="entry name" value="RIBOSOMAL_S2_1"/>
    <property type="match status" value="1"/>
</dbReference>
<dbReference type="GO" id="GO:0003735">
    <property type="term" value="F:structural constituent of ribosome"/>
    <property type="evidence" value="ECO:0007669"/>
    <property type="project" value="InterPro"/>
</dbReference>
<dbReference type="EMBL" id="JANBPU010000043">
    <property type="protein sequence ID" value="KAJ1918539.1"/>
    <property type="molecule type" value="Genomic_DNA"/>
</dbReference>
<evidence type="ECO:0000256" key="3">
    <source>
        <dbReference type="ARBA" id="ARBA00023274"/>
    </source>
</evidence>
<comment type="caution">
    <text evidence="5">The sequence shown here is derived from an EMBL/GenBank/DDBJ whole genome shotgun (WGS) entry which is preliminary data.</text>
</comment>
<dbReference type="InterPro" id="IPR005706">
    <property type="entry name" value="Ribosomal_uS2_bac/mit/plastid"/>
</dbReference>
<dbReference type="HAMAP" id="MF_00291_B">
    <property type="entry name" value="Ribosomal_uS2_B"/>
    <property type="match status" value="1"/>
</dbReference>
<sequence length="407" mass="45645">MISFHSLHSSKVAVVATNTRLAKQIAGNVIARNFGTSINQQKEQKDHNSQPKNTHTNGESESPAVSDNSSKANKHIKKNQNAKNLSKLQQSNLNEHLRSLMPEYHKVGSEKAFVSKISYLRGANNAPESITMESLVAAGTHFGHSKSTWNALNLPWIFGERHGIHIINLEHTISALRRAAQVVESIAYHGGLIIFVGTRANTRTSIIEAAMGCGQFHVTKRWIPGTITNASSMLSHEFKYVEHQWDVPEAQDLVRSPEETLVAKIQKLRASKQDNQGYKQRQLRRLDFEKILLEQQRKAEIEADQLTTYKPDLIISFNPREMKTMLAEAKLAHVPTIGLVDTNADPRDVSYVIPGNDDSVRSVALVANILAKAALRGKTLREDKLKRAAEDYRRQCEILMRKEQLSL</sequence>
<dbReference type="GO" id="GO:0006412">
    <property type="term" value="P:translation"/>
    <property type="evidence" value="ECO:0007669"/>
    <property type="project" value="InterPro"/>
</dbReference>
<dbReference type="InterPro" id="IPR023591">
    <property type="entry name" value="Ribosomal_uS2_flav_dom_sf"/>
</dbReference>
<reference evidence="5" key="1">
    <citation type="submission" date="2022-07" db="EMBL/GenBank/DDBJ databases">
        <title>Phylogenomic reconstructions and comparative analyses of Kickxellomycotina fungi.</title>
        <authorList>
            <person name="Reynolds N.K."/>
            <person name="Stajich J.E."/>
            <person name="Barry K."/>
            <person name="Grigoriev I.V."/>
            <person name="Crous P."/>
            <person name="Smith M.E."/>
        </authorList>
    </citation>
    <scope>NUCLEOTIDE SEQUENCE</scope>
    <source>
        <strain evidence="5">NBRC 100468</strain>
    </source>
</reference>
<accession>A0A9W8DTX3</accession>
<evidence type="ECO:0000256" key="4">
    <source>
        <dbReference type="SAM" id="MobiDB-lite"/>
    </source>
</evidence>
<evidence type="ECO:0000256" key="2">
    <source>
        <dbReference type="ARBA" id="ARBA00022980"/>
    </source>
</evidence>
<dbReference type="InterPro" id="IPR018130">
    <property type="entry name" value="Ribosomal_uS2_CS"/>
</dbReference>
<dbReference type="PRINTS" id="PR00395">
    <property type="entry name" value="RIBOSOMALS2"/>
</dbReference>
<organism evidence="5 6">
    <name type="scientific">Mycoemilia scoparia</name>
    <dbReference type="NCBI Taxonomy" id="417184"/>
    <lineage>
        <taxon>Eukaryota</taxon>
        <taxon>Fungi</taxon>
        <taxon>Fungi incertae sedis</taxon>
        <taxon>Zoopagomycota</taxon>
        <taxon>Kickxellomycotina</taxon>
        <taxon>Kickxellomycetes</taxon>
        <taxon>Kickxellales</taxon>
        <taxon>Kickxellaceae</taxon>
        <taxon>Mycoemilia</taxon>
    </lineage>
</organism>
<evidence type="ECO:0000256" key="1">
    <source>
        <dbReference type="ARBA" id="ARBA00006242"/>
    </source>
</evidence>
<dbReference type="PANTHER" id="PTHR12534">
    <property type="entry name" value="30S RIBOSOMAL PROTEIN S2 PROKARYOTIC AND ORGANELLAR"/>
    <property type="match status" value="1"/>
</dbReference>
<evidence type="ECO:0008006" key="7">
    <source>
        <dbReference type="Google" id="ProtNLM"/>
    </source>
</evidence>
<dbReference type="Proteomes" id="UP001150538">
    <property type="component" value="Unassembled WGS sequence"/>
</dbReference>
<dbReference type="OrthoDB" id="2320368at2759"/>
<dbReference type="Pfam" id="PF00318">
    <property type="entry name" value="Ribosomal_S2"/>
    <property type="match status" value="1"/>
</dbReference>
<evidence type="ECO:0000313" key="6">
    <source>
        <dbReference type="Proteomes" id="UP001150538"/>
    </source>
</evidence>
<dbReference type="NCBIfam" id="TIGR01011">
    <property type="entry name" value="rpsB_bact"/>
    <property type="match status" value="1"/>
</dbReference>
<dbReference type="PANTHER" id="PTHR12534:SF0">
    <property type="entry name" value="SMALL RIBOSOMAL SUBUNIT PROTEIN US2M"/>
    <property type="match status" value="1"/>
</dbReference>
<gene>
    <name evidence="5" type="ORF">H4219_002553</name>
</gene>
<feature type="region of interest" description="Disordered" evidence="4">
    <location>
        <begin position="38"/>
        <end position="86"/>
    </location>
</feature>
<feature type="compositionally biased region" description="Polar residues" evidence="4">
    <location>
        <begin position="50"/>
        <end position="71"/>
    </location>
</feature>
<dbReference type="Gene3D" id="3.40.50.10490">
    <property type="entry name" value="Glucose-6-phosphate isomerase like protein, domain 1"/>
    <property type="match status" value="1"/>
</dbReference>
<dbReference type="InterPro" id="IPR001865">
    <property type="entry name" value="Ribosomal_uS2"/>
</dbReference>
<dbReference type="GO" id="GO:0005763">
    <property type="term" value="C:mitochondrial small ribosomal subunit"/>
    <property type="evidence" value="ECO:0007669"/>
    <property type="project" value="TreeGrafter"/>
</dbReference>
<keyword evidence="2" id="KW-0689">Ribosomal protein</keyword>
<keyword evidence="6" id="KW-1185">Reference proteome</keyword>
<dbReference type="SUPFAM" id="SSF52313">
    <property type="entry name" value="Ribosomal protein S2"/>
    <property type="match status" value="1"/>
</dbReference>
<dbReference type="AlphaFoldDB" id="A0A9W8DTX3"/>
<dbReference type="CDD" id="cd01425">
    <property type="entry name" value="RPS2"/>
    <property type="match status" value="1"/>
</dbReference>